<evidence type="ECO:0000259" key="2">
    <source>
        <dbReference type="SMART" id="SM00363"/>
    </source>
</evidence>
<comment type="caution">
    <text evidence="3">The sequence shown here is derived from an EMBL/GenBank/DDBJ whole genome shotgun (WGS) entry which is preliminary data.</text>
</comment>
<dbReference type="PANTHER" id="PTHR13633:SF3">
    <property type="entry name" value="MITOCHONDRIAL TRANSCRIPTION RESCUE FACTOR 1"/>
    <property type="match status" value="1"/>
</dbReference>
<accession>A0ABW5Q8M0</accession>
<dbReference type="InterPro" id="IPR036986">
    <property type="entry name" value="S4_RNA-bd_sf"/>
</dbReference>
<dbReference type="InterPro" id="IPR040591">
    <property type="entry name" value="RqcP2_RBD"/>
</dbReference>
<dbReference type="RefSeq" id="WP_377327827.1">
    <property type="nucleotide sequence ID" value="NZ_JBHUMZ010000016.1"/>
</dbReference>
<gene>
    <name evidence="3" type="ORF">ACFSW4_04930</name>
</gene>
<dbReference type="SMART" id="SM00363">
    <property type="entry name" value="S4"/>
    <property type="match status" value="1"/>
</dbReference>
<dbReference type="InterPro" id="IPR002942">
    <property type="entry name" value="S4_RNA-bd"/>
</dbReference>
<evidence type="ECO:0000313" key="3">
    <source>
        <dbReference type="EMBL" id="MFD2638197.1"/>
    </source>
</evidence>
<dbReference type="Gene3D" id="3.30.1370.160">
    <property type="match status" value="1"/>
</dbReference>
<keyword evidence="4" id="KW-1185">Reference proteome</keyword>
<dbReference type="Gene3D" id="3.30.70.330">
    <property type="match status" value="1"/>
</dbReference>
<dbReference type="Proteomes" id="UP001597452">
    <property type="component" value="Unassembled WGS sequence"/>
</dbReference>
<proteinExistence type="predicted"/>
<evidence type="ECO:0000256" key="1">
    <source>
        <dbReference type="PROSITE-ProRule" id="PRU00182"/>
    </source>
</evidence>
<reference evidence="4" key="1">
    <citation type="journal article" date="2019" name="Int. J. Syst. Evol. Microbiol.">
        <title>The Global Catalogue of Microorganisms (GCM) 10K type strain sequencing project: providing services to taxonomists for standard genome sequencing and annotation.</title>
        <authorList>
            <consortium name="The Broad Institute Genomics Platform"/>
            <consortium name="The Broad Institute Genome Sequencing Center for Infectious Disease"/>
            <person name="Wu L."/>
            <person name="Ma J."/>
        </authorList>
    </citation>
    <scope>NUCLEOTIDE SEQUENCE [LARGE SCALE GENOMIC DNA]</scope>
    <source>
        <strain evidence="4">TISTR 1571</strain>
    </source>
</reference>
<dbReference type="InterPro" id="IPR048443">
    <property type="entry name" value="RqcP2_N"/>
</dbReference>
<dbReference type="InterPro" id="IPR012677">
    <property type="entry name" value="Nucleotide-bd_a/b_plait_sf"/>
</dbReference>
<dbReference type="Pfam" id="PF21278">
    <property type="entry name" value="YlmH_1st"/>
    <property type="match status" value="1"/>
</dbReference>
<keyword evidence="1" id="KW-0694">RNA-binding</keyword>
<protein>
    <submittedName>
        <fullName evidence="3">RNA-binding protein</fullName>
    </submittedName>
</protein>
<organism evidence="3 4">
    <name type="scientific">Piscibacillus salipiscarius</name>
    <dbReference type="NCBI Taxonomy" id="299480"/>
    <lineage>
        <taxon>Bacteria</taxon>
        <taxon>Bacillati</taxon>
        <taxon>Bacillota</taxon>
        <taxon>Bacilli</taxon>
        <taxon>Bacillales</taxon>
        <taxon>Bacillaceae</taxon>
        <taxon>Piscibacillus</taxon>
    </lineage>
</organism>
<evidence type="ECO:0000313" key="4">
    <source>
        <dbReference type="Proteomes" id="UP001597452"/>
    </source>
</evidence>
<dbReference type="Pfam" id="PF01479">
    <property type="entry name" value="S4"/>
    <property type="match status" value="1"/>
</dbReference>
<name>A0ABW5Q8M0_9BACI</name>
<feature type="domain" description="RNA-binding S4" evidence="2">
    <location>
        <begin position="181"/>
        <end position="250"/>
    </location>
</feature>
<dbReference type="PROSITE" id="PS50889">
    <property type="entry name" value="S4"/>
    <property type="match status" value="1"/>
</dbReference>
<sequence length="257" mass="30020">MDLYQHFRAEEQAFIDQALDWKEQVERQYKIVVTDFLDPREQTIFESIIGKNDELKLSFFGGYDQAERKRAILAPFYEDINDRLYQLTVLQGSYHQKFVTLSHRDVLGTLMSLGIQRKKVGDLIVDDGTFQIILDKEIAVFVQMQLTKIKNTSINLSEISFDEILQPEHEWEEKDTTVSSTRLDVVLKEIYQMSRQKAQDFIKKEAVKVNYRIVNDSSFNVEPGDLISLKKKGRSKVIDILGETKKQKYIMRVAKLK</sequence>
<dbReference type="Pfam" id="PF17774">
    <property type="entry name" value="YlmH_RBD"/>
    <property type="match status" value="1"/>
</dbReference>
<dbReference type="CDD" id="cd00165">
    <property type="entry name" value="S4"/>
    <property type="match status" value="1"/>
</dbReference>
<dbReference type="PANTHER" id="PTHR13633">
    <property type="entry name" value="MITOCHONDRIAL TRANSCRIPTION RESCUE FACTOR 1"/>
    <property type="match status" value="1"/>
</dbReference>
<dbReference type="SUPFAM" id="SSF55174">
    <property type="entry name" value="Alpha-L RNA-binding motif"/>
    <property type="match status" value="1"/>
</dbReference>
<dbReference type="EMBL" id="JBHUMZ010000016">
    <property type="protein sequence ID" value="MFD2638197.1"/>
    <property type="molecule type" value="Genomic_DNA"/>
</dbReference>
<dbReference type="Gene3D" id="3.10.290.10">
    <property type="entry name" value="RNA-binding S4 domain"/>
    <property type="match status" value="1"/>
</dbReference>